<dbReference type="RefSeq" id="WP_107584502.1">
    <property type="nucleotide sequence ID" value="NZ_PZJJ01000008.1"/>
</dbReference>
<dbReference type="EMBL" id="PZJJ01000008">
    <property type="protein sequence ID" value="PTL39340.1"/>
    <property type="molecule type" value="Genomic_DNA"/>
</dbReference>
<dbReference type="PANTHER" id="PTHR40078:SF1">
    <property type="entry name" value="INTEGRAL MEMBRANE PROTEIN"/>
    <property type="match status" value="1"/>
</dbReference>
<keyword evidence="1" id="KW-0812">Transmembrane</keyword>
<feature type="transmembrane region" description="Helical" evidence="1">
    <location>
        <begin position="9"/>
        <end position="32"/>
    </location>
</feature>
<keyword evidence="3" id="KW-1185">Reference proteome</keyword>
<feature type="transmembrane region" description="Helical" evidence="1">
    <location>
        <begin position="159"/>
        <end position="183"/>
    </location>
</feature>
<dbReference type="Pfam" id="PF19700">
    <property type="entry name" value="DUF6198"/>
    <property type="match status" value="1"/>
</dbReference>
<organism evidence="2 3">
    <name type="scientific">Alkalicoccus saliphilus</name>
    <dbReference type="NCBI Taxonomy" id="200989"/>
    <lineage>
        <taxon>Bacteria</taxon>
        <taxon>Bacillati</taxon>
        <taxon>Bacillota</taxon>
        <taxon>Bacilli</taxon>
        <taxon>Bacillales</taxon>
        <taxon>Bacillaceae</taxon>
        <taxon>Alkalicoccus</taxon>
    </lineage>
</organism>
<dbReference type="PANTHER" id="PTHR40078">
    <property type="entry name" value="INTEGRAL MEMBRANE PROTEIN-RELATED"/>
    <property type="match status" value="1"/>
</dbReference>
<feature type="transmembrane region" description="Helical" evidence="1">
    <location>
        <begin position="75"/>
        <end position="98"/>
    </location>
</feature>
<evidence type="ECO:0000313" key="3">
    <source>
        <dbReference type="Proteomes" id="UP000240509"/>
    </source>
</evidence>
<dbReference type="AlphaFoldDB" id="A0A2T4U7G2"/>
<feature type="transmembrane region" description="Helical" evidence="1">
    <location>
        <begin position="104"/>
        <end position="126"/>
    </location>
</feature>
<comment type="caution">
    <text evidence="2">The sequence shown here is derived from an EMBL/GenBank/DDBJ whole genome shotgun (WGS) entry which is preliminary data.</text>
</comment>
<dbReference type="InterPro" id="IPR038750">
    <property type="entry name" value="YczE/YyaS-like"/>
</dbReference>
<proteinExistence type="predicted"/>
<dbReference type="Proteomes" id="UP000240509">
    <property type="component" value="Unassembled WGS sequence"/>
</dbReference>
<evidence type="ECO:0000256" key="1">
    <source>
        <dbReference type="SAM" id="Phobius"/>
    </source>
</evidence>
<reference evidence="2 3" key="1">
    <citation type="submission" date="2018-03" db="EMBL/GenBank/DDBJ databases">
        <title>Alkalicoccus saliphilus sp. nov., isolated from a mineral pool.</title>
        <authorList>
            <person name="Zhao B."/>
        </authorList>
    </citation>
    <scope>NUCLEOTIDE SEQUENCE [LARGE SCALE GENOMIC DNA]</scope>
    <source>
        <strain evidence="2 3">6AG</strain>
    </source>
</reference>
<gene>
    <name evidence="2" type="ORF">C6Y45_06930</name>
</gene>
<evidence type="ECO:0000313" key="2">
    <source>
        <dbReference type="EMBL" id="PTL39340.1"/>
    </source>
</evidence>
<feature type="transmembrane region" description="Helical" evidence="1">
    <location>
        <begin position="38"/>
        <end position="63"/>
    </location>
</feature>
<keyword evidence="1" id="KW-1133">Transmembrane helix</keyword>
<protein>
    <submittedName>
        <fullName evidence="2">Membrane protein</fullName>
    </submittedName>
</protein>
<dbReference type="OrthoDB" id="1902994at2"/>
<name>A0A2T4U7G2_9BACI</name>
<keyword evidence="1" id="KW-0472">Membrane</keyword>
<accession>A0A2T4U7G2</accession>
<sequence length="203" mass="21788">MKNTYIIGLFYLAGLIFLSFGISLIITAGLGAGPWDAFFVALAWNLGLTVGSWTFIVGFVLILINGALLKERPDFSALITMFIIGLLIDFWLLIVLSGTVPASLILQIFLLLTGITCCGAGIASYLQSSFGRNPIDNSMIVFHTLTGKSLSFSKTFLELSILVVAFIIGGPIGAGTLLVAFGIGPLIQFFHKPITSLRMKYTG</sequence>